<dbReference type="SUPFAM" id="SSF53335">
    <property type="entry name" value="S-adenosyl-L-methionine-dependent methyltransferases"/>
    <property type="match status" value="1"/>
</dbReference>
<reference evidence="1 2" key="2">
    <citation type="journal article" date="2010" name="Stand. Genomic Sci.">
        <title>Complete genome sequence of Chitinophaga pinensis type strain (UQM 2034).</title>
        <authorList>
            <person name="Glavina Del Rio T."/>
            <person name="Abt B."/>
            <person name="Spring S."/>
            <person name="Lapidus A."/>
            <person name="Nolan M."/>
            <person name="Tice H."/>
            <person name="Copeland A."/>
            <person name="Cheng J.F."/>
            <person name="Chen F."/>
            <person name="Bruce D."/>
            <person name="Goodwin L."/>
            <person name="Pitluck S."/>
            <person name="Ivanova N."/>
            <person name="Mavromatis K."/>
            <person name="Mikhailova N."/>
            <person name="Pati A."/>
            <person name="Chen A."/>
            <person name="Palaniappan K."/>
            <person name="Land M."/>
            <person name="Hauser L."/>
            <person name="Chang Y.J."/>
            <person name="Jeffries C.D."/>
            <person name="Chain P."/>
            <person name="Saunders E."/>
            <person name="Detter J.C."/>
            <person name="Brettin T."/>
            <person name="Rohde M."/>
            <person name="Goker M."/>
            <person name="Bristow J."/>
            <person name="Eisen J.A."/>
            <person name="Markowitz V."/>
            <person name="Hugenholtz P."/>
            <person name="Kyrpides N.C."/>
            <person name="Klenk H.P."/>
            <person name="Lucas S."/>
        </authorList>
    </citation>
    <scope>NUCLEOTIDE SEQUENCE [LARGE SCALE GENOMIC DNA]</scope>
    <source>
        <strain evidence="2">ATCC 43595 / DSM 2588 / LMG 13176 / NBRC 15968 / NCIMB 11800 / UQM 2034</strain>
    </source>
</reference>
<dbReference type="KEGG" id="cpi:Cpin_6087"/>
<name>A0A979G9X3_CHIPD</name>
<dbReference type="GO" id="GO:0032259">
    <property type="term" value="P:methylation"/>
    <property type="evidence" value="ECO:0007669"/>
    <property type="project" value="UniProtKB-KW"/>
</dbReference>
<dbReference type="InterPro" id="IPR029063">
    <property type="entry name" value="SAM-dependent_MTases_sf"/>
</dbReference>
<dbReference type="CDD" id="cd02440">
    <property type="entry name" value="AdoMet_MTases"/>
    <property type="match status" value="1"/>
</dbReference>
<protein>
    <submittedName>
        <fullName evidence="1">Methyltransferase type 12</fullName>
    </submittedName>
</protein>
<dbReference type="Proteomes" id="UP000002215">
    <property type="component" value="Chromosome"/>
</dbReference>
<organism evidence="1 2">
    <name type="scientific">Chitinophaga pinensis (strain ATCC 43595 / DSM 2588 / LMG 13176 / NBRC 15968 / NCIMB 11800 / UQM 2034)</name>
    <dbReference type="NCBI Taxonomy" id="485918"/>
    <lineage>
        <taxon>Bacteria</taxon>
        <taxon>Pseudomonadati</taxon>
        <taxon>Bacteroidota</taxon>
        <taxon>Chitinophagia</taxon>
        <taxon>Chitinophagales</taxon>
        <taxon>Chitinophagaceae</taxon>
        <taxon>Chitinophaga</taxon>
    </lineage>
</organism>
<evidence type="ECO:0000313" key="1">
    <source>
        <dbReference type="EMBL" id="ACU63496.1"/>
    </source>
</evidence>
<gene>
    <name evidence="1" type="ordered locus">Cpin_6087</name>
</gene>
<reference evidence="2" key="1">
    <citation type="submission" date="2009-08" db="EMBL/GenBank/DDBJ databases">
        <title>The complete genome of Chitinophaga pinensis DSM 2588.</title>
        <authorList>
            <consortium name="US DOE Joint Genome Institute (JGI-PGF)"/>
            <person name="Lucas S."/>
            <person name="Copeland A."/>
            <person name="Lapidus A."/>
            <person name="Glavina del Rio T."/>
            <person name="Dalin E."/>
            <person name="Tice H."/>
            <person name="Bruce D."/>
            <person name="Goodwin L."/>
            <person name="Pitluck S."/>
            <person name="Kyrpides N."/>
            <person name="Mavromatis K."/>
            <person name="Ivanova N."/>
            <person name="Mikhailova N."/>
            <person name="Sims D."/>
            <person name="Meinche L."/>
            <person name="Brettin T."/>
            <person name="Detter J.C."/>
            <person name="Han C."/>
            <person name="Larimer F."/>
            <person name="Land M."/>
            <person name="Hauser L."/>
            <person name="Markowitz V."/>
            <person name="Cheng J.-F."/>
            <person name="Hugenholtz P."/>
            <person name="Woyke T."/>
            <person name="Wu D."/>
            <person name="Spring S."/>
            <person name="Klenk H.-P."/>
            <person name="Eisen J.A."/>
        </authorList>
    </citation>
    <scope>NUCLEOTIDE SEQUENCE [LARGE SCALE GENOMIC DNA]</scope>
    <source>
        <strain evidence="2">ATCC 43595 / DSM 2588 / LMG 13176 / NBRC 15968 / NCIMB 11800 / UQM 2034</strain>
    </source>
</reference>
<keyword evidence="1" id="KW-0489">Methyltransferase</keyword>
<proteinExistence type="predicted"/>
<dbReference type="GO" id="GO:0008168">
    <property type="term" value="F:methyltransferase activity"/>
    <property type="evidence" value="ECO:0007669"/>
    <property type="project" value="UniProtKB-KW"/>
</dbReference>
<sequence>MHMEYNRLADVKRLQFIIHTLKQHLPEGATVLDVGCGNGIIARGLGEEGFQVYGIDVSHKAVEKARSLTHMPHVTFDVISAEALVADGNRYHAVICSEVLEHLNHPEKLLDVLFQSLTDEGVLIVTVPNGMGPREVLVTKPVIALRQKDNWLWKCLLKLKTIMGYKGTTVQSDADDLTHVQFFSKQSLENLARKTRFKIVRFGKTNFIDDVFPFSFFTKKIRILQKWDGALAEVLPYQLTGSFVTVWEKNLPAGQAVLIAEKS</sequence>
<dbReference type="OrthoDB" id="9789123at2"/>
<evidence type="ECO:0000313" key="2">
    <source>
        <dbReference type="Proteomes" id="UP000002215"/>
    </source>
</evidence>
<dbReference type="Pfam" id="PF13489">
    <property type="entry name" value="Methyltransf_23"/>
    <property type="match status" value="1"/>
</dbReference>
<dbReference type="PANTHER" id="PTHR43861">
    <property type="entry name" value="TRANS-ACONITATE 2-METHYLTRANSFERASE-RELATED"/>
    <property type="match status" value="1"/>
</dbReference>
<dbReference type="Gene3D" id="3.40.50.150">
    <property type="entry name" value="Vaccinia Virus protein VP39"/>
    <property type="match status" value="1"/>
</dbReference>
<keyword evidence="1" id="KW-0808">Transferase</keyword>
<accession>A0A979G9X3</accession>
<dbReference type="EMBL" id="CP001699">
    <property type="protein sequence ID" value="ACU63496.1"/>
    <property type="molecule type" value="Genomic_DNA"/>
</dbReference>
<dbReference type="AlphaFoldDB" id="A0A979G9X3"/>